<dbReference type="EMBL" id="MU575524">
    <property type="protein sequence ID" value="KAI5609688.1"/>
    <property type="molecule type" value="Genomic_DNA"/>
</dbReference>
<dbReference type="SUPFAM" id="SSF53098">
    <property type="entry name" value="Ribonuclease H-like"/>
    <property type="match status" value="1"/>
</dbReference>
<evidence type="ECO:0000313" key="4">
    <source>
        <dbReference type="Proteomes" id="UP001205998"/>
    </source>
</evidence>
<sequence length="202" mass="22419">CRFQVTYRAGSQNGKADALSRIFGPEEPCDSNPILPSSLIIGPIVWEIDEEIRTASSQEPAHEGCPEGRVFVPITCRRGLIQSIHEGLGTGHPGEKRTVQLVQAWYWWPGMTRDVNCFVQECATCAMAKVPRHLPVGKLPVPLPIPQRPWSHLGIYFVTDLPRSEGNTCILVVVDRFSKGCRFMPLKGLPTALETAEALFQQ</sequence>
<dbReference type="Proteomes" id="UP001205998">
    <property type="component" value="Unassembled WGS sequence"/>
</dbReference>
<proteinExistence type="predicted"/>
<dbReference type="InterPro" id="IPR050951">
    <property type="entry name" value="Retrovirus_Pol_polyprotein"/>
</dbReference>
<dbReference type="FunFam" id="1.10.340.70:FF:000001">
    <property type="entry name" value="Retrovirus-related Pol polyprotein from transposon gypsy-like Protein"/>
    <property type="match status" value="1"/>
</dbReference>
<evidence type="ECO:0000313" key="3">
    <source>
        <dbReference type="EMBL" id="KAI5609688.1"/>
    </source>
</evidence>
<protein>
    <recommendedName>
        <fullName evidence="1">Gypsy retrotransposon integrase-like protein 1</fullName>
    </recommendedName>
</protein>
<dbReference type="PANTHER" id="PTHR37984">
    <property type="entry name" value="PROTEIN CBG26694"/>
    <property type="match status" value="1"/>
</dbReference>
<keyword evidence="4" id="KW-1185">Reference proteome</keyword>
<feature type="non-terminal residue" evidence="3">
    <location>
        <position position="202"/>
    </location>
</feature>
<dbReference type="InterPro" id="IPR036397">
    <property type="entry name" value="RNaseH_sf"/>
</dbReference>
<comment type="caution">
    <text evidence="3">The sequence shown here is derived from an EMBL/GenBank/DDBJ whole genome shotgun (WGS) entry which is preliminary data.</text>
</comment>
<dbReference type="PANTHER" id="PTHR37984:SF5">
    <property type="entry name" value="PROTEIN NYNRIN-LIKE"/>
    <property type="match status" value="1"/>
</dbReference>
<name>A0AAD5FB94_SILAS</name>
<reference evidence="3" key="1">
    <citation type="submission" date="2018-07" db="EMBL/GenBank/DDBJ databases">
        <title>Comparative genomics of catfishes provides insights into carnivory and benthic adaptation.</title>
        <authorList>
            <person name="Zhang Y."/>
            <person name="Wang D."/>
            <person name="Peng Z."/>
            <person name="Zheng S."/>
            <person name="Shao F."/>
            <person name="Tao W."/>
        </authorList>
    </citation>
    <scope>NUCLEOTIDE SEQUENCE</scope>
    <source>
        <strain evidence="3">Chongqing</strain>
    </source>
</reference>
<dbReference type="Gene3D" id="3.30.420.10">
    <property type="entry name" value="Ribonuclease H-like superfamily/Ribonuclease H"/>
    <property type="match status" value="1"/>
</dbReference>
<dbReference type="Pfam" id="PF17921">
    <property type="entry name" value="Integrase_H2C2"/>
    <property type="match status" value="1"/>
</dbReference>
<dbReference type="InterPro" id="IPR012337">
    <property type="entry name" value="RNaseH-like_sf"/>
</dbReference>
<evidence type="ECO:0000259" key="2">
    <source>
        <dbReference type="Pfam" id="PF17921"/>
    </source>
</evidence>
<feature type="domain" description="Integrase zinc-binding" evidence="2">
    <location>
        <begin position="72"/>
        <end position="130"/>
    </location>
</feature>
<dbReference type="Gene3D" id="1.10.340.70">
    <property type="match status" value="1"/>
</dbReference>
<organism evidence="3 4">
    <name type="scientific">Silurus asotus</name>
    <name type="common">Amur catfish</name>
    <name type="synonym">Parasilurus asotus</name>
    <dbReference type="NCBI Taxonomy" id="30991"/>
    <lineage>
        <taxon>Eukaryota</taxon>
        <taxon>Metazoa</taxon>
        <taxon>Chordata</taxon>
        <taxon>Craniata</taxon>
        <taxon>Vertebrata</taxon>
        <taxon>Euteleostomi</taxon>
        <taxon>Actinopterygii</taxon>
        <taxon>Neopterygii</taxon>
        <taxon>Teleostei</taxon>
        <taxon>Ostariophysi</taxon>
        <taxon>Siluriformes</taxon>
        <taxon>Siluridae</taxon>
        <taxon>Silurus</taxon>
    </lineage>
</organism>
<evidence type="ECO:0000256" key="1">
    <source>
        <dbReference type="ARBA" id="ARBA00039658"/>
    </source>
</evidence>
<dbReference type="GO" id="GO:0003676">
    <property type="term" value="F:nucleic acid binding"/>
    <property type="evidence" value="ECO:0007669"/>
    <property type="project" value="InterPro"/>
</dbReference>
<dbReference type="AlphaFoldDB" id="A0AAD5FB94"/>
<accession>A0AAD5FB94</accession>
<feature type="non-terminal residue" evidence="3">
    <location>
        <position position="1"/>
    </location>
</feature>
<gene>
    <name evidence="3" type="ORF">C0J50_9368</name>
</gene>
<dbReference type="InterPro" id="IPR041588">
    <property type="entry name" value="Integrase_H2C2"/>
</dbReference>